<gene>
    <name evidence="1" type="ORF">LTR78_001670</name>
</gene>
<reference evidence="1" key="1">
    <citation type="submission" date="2023-07" db="EMBL/GenBank/DDBJ databases">
        <title>Black Yeasts Isolated from many extreme environments.</title>
        <authorList>
            <person name="Coleine C."/>
            <person name="Stajich J.E."/>
            <person name="Selbmann L."/>
        </authorList>
    </citation>
    <scope>NUCLEOTIDE SEQUENCE</scope>
    <source>
        <strain evidence="1">CCFEE 5485</strain>
    </source>
</reference>
<proteinExistence type="predicted"/>
<evidence type="ECO:0008006" key="3">
    <source>
        <dbReference type="Google" id="ProtNLM"/>
    </source>
</evidence>
<dbReference type="Proteomes" id="UP001274830">
    <property type="component" value="Unassembled WGS sequence"/>
</dbReference>
<dbReference type="EMBL" id="JAUTXT010000004">
    <property type="protein sequence ID" value="KAK3678373.1"/>
    <property type="molecule type" value="Genomic_DNA"/>
</dbReference>
<protein>
    <recommendedName>
        <fullName evidence="3">AB hydrolase-1 domain-containing protein</fullName>
    </recommendedName>
</protein>
<dbReference type="InterPro" id="IPR029058">
    <property type="entry name" value="AB_hydrolase_fold"/>
</dbReference>
<dbReference type="SUPFAM" id="SSF53474">
    <property type="entry name" value="alpha/beta-Hydrolases"/>
    <property type="match status" value="1"/>
</dbReference>
<sequence length="384" mass="42795">MSPSSPLTPTRPTKSIWIADQTAQGTSAVLNDEMLGNEPHWFDHSRDILCMVDTFRLSMTKPIIGIGHSMGASQLVAAAHFHPGLLDALVMVDPPIFMTRSPSTKAMLRYCFRKPEAYAPRQAAEEATRRSPFFKTWDKQVLQRFLETVWGDGPTVTVPDDNSTKPTTPLHMQVRGLIKPNPDHITVAQPVDEDQRYTHPDIQPTAPVTWPFYSPHSQVAYRFLSTLRPPALFLLGEGSQLCDAEELVDRTNATGTAPGGSGGITAGRVKSVTIPGGHFLPMTNVAGTAEGTSRWLAEQIGQCQKREEAFKQRWEVKSLAEKQRLDGRVQEQLKNWDGRPSVKPNQVEALIRGRLRGLCRSAVRLLTAIHDPSRFTFHGNRDRY</sequence>
<dbReference type="AlphaFoldDB" id="A0AAE0WV27"/>
<accession>A0AAE0WV27</accession>
<organism evidence="1 2">
    <name type="scientific">Recurvomyces mirabilis</name>
    <dbReference type="NCBI Taxonomy" id="574656"/>
    <lineage>
        <taxon>Eukaryota</taxon>
        <taxon>Fungi</taxon>
        <taxon>Dikarya</taxon>
        <taxon>Ascomycota</taxon>
        <taxon>Pezizomycotina</taxon>
        <taxon>Dothideomycetes</taxon>
        <taxon>Dothideomycetidae</taxon>
        <taxon>Mycosphaerellales</taxon>
        <taxon>Teratosphaeriaceae</taxon>
        <taxon>Recurvomyces</taxon>
    </lineage>
</organism>
<evidence type="ECO:0000313" key="2">
    <source>
        <dbReference type="Proteomes" id="UP001274830"/>
    </source>
</evidence>
<comment type="caution">
    <text evidence="1">The sequence shown here is derived from an EMBL/GenBank/DDBJ whole genome shotgun (WGS) entry which is preliminary data.</text>
</comment>
<name>A0AAE0WV27_9PEZI</name>
<keyword evidence="2" id="KW-1185">Reference proteome</keyword>
<dbReference type="Gene3D" id="3.40.50.1820">
    <property type="entry name" value="alpha/beta hydrolase"/>
    <property type="match status" value="1"/>
</dbReference>
<evidence type="ECO:0000313" key="1">
    <source>
        <dbReference type="EMBL" id="KAK3678373.1"/>
    </source>
</evidence>